<dbReference type="OrthoDB" id="308016at2759"/>
<dbReference type="OMA" id="ANQYINF"/>
<dbReference type="PDB" id="8BQS">
    <property type="method" value="EM"/>
    <property type="resolution" value="2.90 A"/>
    <property type="chains" value="H/h=1-130"/>
</dbReference>
<dbReference type="EMDB" id="EMD-34403"/>
<dbReference type="AlphaFoldDB" id="I7M484"/>
<reference evidence="2" key="1">
    <citation type="journal article" date="2006" name="PLoS Biol.">
        <title>Macronuclear genome sequence of the ciliate Tetrahymena thermophila, a model eukaryote.</title>
        <authorList>
            <person name="Eisen J.A."/>
            <person name="Coyne R.S."/>
            <person name="Wu M."/>
            <person name="Wu D."/>
            <person name="Thiagarajan M."/>
            <person name="Wortman J.R."/>
            <person name="Badger J.H."/>
            <person name="Ren Q."/>
            <person name="Amedeo P."/>
            <person name="Jones K.M."/>
            <person name="Tallon L.J."/>
            <person name="Delcher A.L."/>
            <person name="Salzberg S.L."/>
            <person name="Silva J.C."/>
            <person name="Haas B.J."/>
            <person name="Majoros W.H."/>
            <person name="Farzad M."/>
            <person name="Carlton J.M."/>
            <person name="Smith R.K. Jr."/>
            <person name="Garg J."/>
            <person name="Pearlman R.E."/>
            <person name="Karrer K.M."/>
            <person name="Sun L."/>
            <person name="Manning G."/>
            <person name="Elde N.C."/>
            <person name="Turkewitz A.P."/>
            <person name="Asai D.J."/>
            <person name="Wilkes D.E."/>
            <person name="Wang Y."/>
            <person name="Cai H."/>
            <person name="Collins K."/>
            <person name="Stewart B.A."/>
            <person name="Lee S.R."/>
            <person name="Wilamowska K."/>
            <person name="Weinberg Z."/>
            <person name="Ruzzo W.L."/>
            <person name="Wloga D."/>
            <person name="Gaertig J."/>
            <person name="Frankel J."/>
            <person name="Tsao C.-C."/>
            <person name="Gorovsky M.A."/>
            <person name="Keeling P.J."/>
            <person name="Waller R.F."/>
            <person name="Patron N.J."/>
            <person name="Cherry J.M."/>
            <person name="Stover N.A."/>
            <person name="Krieger C.J."/>
            <person name="del Toro C."/>
            <person name="Ryder H.F."/>
            <person name="Williamson S.C."/>
            <person name="Barbeau R.A."/>
            <person name="Hamilton E.P."/>
            <person name="Orias E."/>
        </authorList>
    </citation>
    <scope>NUCLEOTIDE SEQUENCE [LARGE SCALE GENOMIC DNA]</scope>
    <source>
        <strain evidence="2">SB210</strain>
    </source>
</reference>
<evidence type="ECO:0007829" key="6">
    <source>
        <dbReference type="PDB" id="8GYM"/>
    </source>
</evidence>
<dbReference type="STRING" id="312017.I7M484"/>
<organism evidence="1 2">
    <name type="scientific">Tetrahymena thermophila (strain SB210)</name>
    <dbReference type="NCBI Taxonomy" id="312017"/>
    <lineage>
        <taxon>Eukaryota</taxon>
        <taxon>Sar</taxon>
        <taxon>Alveolata</taxon>
        <taxon>Ciliophora</taxon>
        <taxon>Intramacronucleata</taxon>
        <taxon>Oligohymenophorea</taxon>
        <taxon>Hymenostomatida</taxon>
        <taxon>Tetrahymenina</taxon>
        <taxon>Tetrahymenidae</taxon>
        <taxon>Tetrahymena</taxon>
    </lineage>
</organism>
<reference evidence="3" key="2">
    <citation type="journal article" date="2022" name="Science">
        <title>Structures of &lt;i&gt;Tetrahymena&lt;/i&gt;'s respiratory chain reveal the diversity of eukaryotic core metabolism.</title>
        <authorList>
            <person name="Zhou L."/>
            <person name="Maldonado M."/>
            <person name="Padavannil A."/>
            <person name="Guo F."/>
            <person name="Letts J.A."/>
        </authorList>
    </citation>
    <scope>STRUCTURE BY ELECTRON MICROSCOPY (2.60 ANGSTROMS)</scope>
</reference>
<dbReference type="PDB" id="8GZU">
    <property type="method" value="EM"/>
    <property type="resolution" value="4.18 A"/>
    <property type="chains" value="QH/Qh/qH/qh=1-130"/>
</dbReference>
<dbReference type="EMDB" id="EMD-25882"/>
<dbReference type="KEGG" id="tet:TTHERM_00765330"/>
<accession>I7M484</accession>
<dbReference type="PDB" id="8GYM">
    <property type="method" value="EM"/>
    <property type="resolution" value="2.96 A"/>
    <property type="chains" value="QH/Qh/qH/qh=1-130"/>
</dbReference>
<dbReference type="PDB" id="8B6J">
    <property type="method" value="EM"/>
    <property type="resolution" value="2.80 A"/>
    <property type="chains" value="H/h=1-130"/>
</dbReference>
<reference evidence="4 5" key="4">
    <citation type="journal article" date="2023" name="Nature">
        <title>Structural basis of mitochondrial membrane bending by the I-II-III&lt;sub&gt;2&lt;/sub&gt;-IV&lt;sub&gt;2&lt;/sub&gt; supercomplex.</title>
        <authorList>
            <person name="Muhleip A."/>
            <person name="Flygaard R.K."/>
            <person name="Baradaran R."/>
            <person name="Haapanen O."/>
            <person name="Gruhl T."/>
            <person name="Tobiasson V."/>
            <person name="Marechal A."/>
            <person name="Sharma V."/>
            <person name="Amunts A."/>
        </authorList>
    </citation>
    <scope>STRUCTURE BY ELECTRON MICROSCOPY (2.80 ANGSTROMS)</scope>
</reference>
<evidence type="ECO:0007829" key="3">
    <source>
        <dbReference type="PDB" id="7TGH"/>
    </source>
</evidence>
<dbReference type="EMBL" id="GG662407">
    <property type="protein sequence ID" value="EAS05147.2"/>
    <property type="molecule type" value="Genomic_DNA"/>
</dbReference>
<proteinExistence type="evidence at protein level"/>
<keyword evidence="1" id="KW-0812">Transmembrane</keyword>
<reference evidence="6 7" key="3">
    <citation type="journal article" date="2023" name="Nat. Commun.">
        <title>Structures of Tetrahymena thermophila respiratory megacomplexes on the tubular mitochondrial cristae.</title>
        <authorList>
            <person name="Han F."/>
            <person name="Hu Y."/>
            <person name="Wu M."/>
            <person name="He Z."/>
            <person name="Tian H."/>
            <person name="Zhou L."/>
        </authorList>
    </citation>
    <scope>STRUCTURE BY ELECTRON MICROSCOPY (2.96 ANGSTROMS)</scope>
</reference>
<dbReference type="EMDB" id="EMD-16184"/>
<dbReference type="InParanoid" id="I7M484"/>
<name>I7M484_TETTS</name>
<keyword evidence="2" id="KW-1185">Reference proteome</keyword>
<dbReference type="EMDB" id="EMD-34373"/>
<dbReference type="Proteomes" id="UP000009168">
    <property type="component" value="Unassembled WGS sequence"/>
</dbReference>
<dbReference type="eggNOG" id="ENOG502SQEA">
    <property type="taxonomic scope" value="Eukaryota"/>
</dbReference>
<dbReference type="SMR" id="I7M484"/>
<dbReference type="EMDB" id="EMD-15868"/>
<gene>
    <name evidence="1" type="ORF">TTHERM_00765330</name>
</gene>
<evidence type="ECO:0007829" key="4">
    <source>
        <dbReference type="PDB" id="8B6J"/>
    </source>
</evidence>
<dbReference type="PDB" id="7TGH">
    <property type="method" value="EM"/>
    <property type="resolution" value="2.60 A"/>
    <property type="chains" value="3H/3h=1-130"/>
</dbReference>
<evidence type="ECO:0007829" key="5">
    <source>
        <dbReference type="PDB" id="8BQS"/>
    </source>
</evidence>
<dbReference type="RefSeq" id="XP_001025392.2">
    <property type="nucleotide sequence ID" value="XM_001025392.3"/>
</dbReference>
<protein>
    <submittedName>
        <fullName evidence="1">Transmembrane protein, putative</fullName>
    </submittedName>
</protein>
<dbReference type="HOGENOM" id="CLU_138857_0_0_1"/>
<dbReference type="GeneID" id="7824553"/>
<evidence type="ECO:0007829" key="7">
    <source>
        <dbReference type="PDB" id="8GZU"/>
    </source>
</evidence>
<keyword evidence="3 4" id="KW-0002">3D-structure</keyword>
<sequence>MNVTGAGLTHVKDFHSDEMRVFRGGLRHIADKQGNLIYGSVNSSVRYYHDKMSYERGFIQHSRSPSNQFINFHFMLGGFRTYVLERFFKQVWYRRNIRTFWFPVLISYTSGCITMRMYDNNCYDYFYFSD</sequence>
<evidence type="ECO:0000313" key="2">
    <source>
        <dbReference type="Proteomes" id="UP000009168"/>
    </source>
</evidence>
<keyword evidence="1" id="KW-0472">Membrane</keyword>
<evidence type="ECO:0000313" key="1">
    <source>
        <dbReference type="EMBL" id="EAS05147.2"/>
    </source>
</evidence>